<name>A0A1G9ZCJ8_9ACTN</name>
<dbReference type="Proteomes" id="UP000199063">
    <property type="component" value="Unassembled WGS sequence"/>
</dbReference>
<evidence type="ECO:0000313" key="2">
    <source>
        <dbReference type="Proteomes" id="UP000199063"/>
    </source>
</evidence>
<dbReference type="GeneID" id="40832632"/>
<sequence length="73" mass="7574">MTSSSAAPVSGYITPGEAGARIGATSNYIRELIRAGHLDAIDIGKGTRPRFRVTAASVDQFLADRAVPKQAGS</sequence>
<protein>
    <submittedName>
        <fullName evidence="1">DNA binding domain-containing protein, excisionase family</fullName>
    </submittedName>
</protein>
<accession>A0A1G9ZCJ8</accession>
<dbReference type="RefSeq" id="WP_143041544.1">
    <property type="nucleotide sequence ID" value="NZ_FNHI01000021.1"/>
</dbReference>
<dbReference type="OrthoDB" id="4277956at2"/>
<dbReference type="AlphaFoldDB" id="A0A1G9ZCJ8"/>
<keyword evidence="2" id="KW-1185">Reference proteome</keyword>
<reference evidence="2" key="1">
    <citation type="submission" date="2016-10" db="EMBL/GenBank/DDBJ databases">
        <authorList>
            <person name="Varghese N."/>
            <person name="Submissions S."/>
        </authorList>
    </citation>
    <scope>NUCLEOTIDE SEQUENCE [LARGE SCALE GENOMIC DNA]</scope>
    <source>
        <strain evidence="2">CGMCC 4.7042</strain>
    </source>
</reference>
<dbReference type="STRING" id="1196353.SAMN05444921_12150"/>
<gene>
    <name evidence="1" type="ORF">SAMN05444921_12150</name>
</gene>
<organism evidence="1 2">
    <name type="scientific">Streptomyces wuyuanensis</name>
    <dbReference type="NCBI Taxonomy" id="1196353"/>
    <lineage>
        <taxon>Bacteria</taxon>
        <taxon>Bacillati</taxon>
        <taxon>Actinomycetota</taxon>
        <taxon>Actinomycetes</taxon>
        <taxon>Kitasatosporales</taxon>
        <taxon>Streptomycetaceae</taxon>
        <taxon>Streptomyces</taxon>
    </lineage>
</organism>
<evidence type="ECO:0000313" key="1">
    <source>
        <dbReference type="EMBL" id="SDN18306.1"/>
    </source>
</evidence>
<dbReference type="EMBL" id="FNHI01000021">
    <property type="protein sequence ID" value="SDN18306.1"/>
    <property type="molecule type" value="Genomic_DNA"/>
</dbReference>
<proteinExistence type="predicted"/>